<accession>G0QJ56</accession>
<name>G0QJ56_ICHMU</name>
<reference evidence="3 4" key="1">
    <citation type="submission" date="2011-07" db="EMBL/GenBank/DDBJ databases">
        <authorList>
            <person name="Coyne R."/>
            <person name="Brami D."/>
            <person name="Johnson J."/>
            <person name="Hostetler J."/>
            <person name="Hannick L."/>
            <person name="Clark T."/>
            <person name="Cassidy-Hanley D."/>
            <person name="Inman J."/>
        </authorList>
    </citation>
    <scope>NUCLEOTIDE SEQUENCE [LARGE SCALE GENOMIC DNA]</scope>
    <source>
        <strain evidence="3 4">G5</strain>
    </source>
</reference>
<dbReference type="STRING" id="857967.G0QJ56"/>
<evidence type="ECO:0000259" key="1">
    <source>
        <dbReference type="Pfam" id="PF02492"/>
    </source>
</evidence>
<dbReference type="eggNOG" id="KOG2743">
    <property type="taxonomic scope" value="Eukaryota"/>
</dbReference>
<dbReference type="AlphaFoldDB" id="G0QJ56"/>
<evidence type="ECO:0000313" key="3">
    <source>
        <dbReference type="EMBL" id="EGR34737.1"/>
    </source>
</evidence>
<dbReference type="Pfam" id="PF02492">
    <property type="entry name" value="cobW"/>
    <property type="match status" value="1"/>
</dbReference>
<dbReference type="SUPFAM" id="SSF90002">
    <property type="entry name" value="Hypothetical protein YjiA, C-terminal domain"/>
    <property type="match status" value="1"/>
</dbReference>
<dbReference type="GeneID" id="14910947"/>
<dbReference type="InterPro" id="IPR003495">
    <property type="entry name" value="CobW/HypB/UreG_nucleotide-bd"/>
</dbReference>
<gene>
    <name evidence="3" type="ORF">IMG5_002700</name>
</gene>
<dbReference type="Gene3D" id="3.40.50.300">
    <property type="entry name" value="P-loop containing nucleotide triphosphate hydrolases"/>
    <property type="match status" value="1"/>
</dbReference>
<dbReference type="InterPro" id="IPR027417">
    <property type="entry name" value="P-loop_NTPase"/>
</dbReference>
<feature type="domain" description="CobW/HypB/UreG nucleotide-binding" evidence="1">
    <location>
        <begin position="7"/>
        <end position="135"/>
    </location>
</feature>
<evidence type="ECO:0000259" key="2">
    <source>
        <dbReference type="Pfam" id="PF07683"/>
    </source>
</evidence>
<dbReference type="InterPro" id="IPR011629">
    <property type="entry name" value="CobW-like_C"/>
</dbReference>
<dbReference type="InParanoid" id="G0QJ56"/>
<feature type="domain" description="CobW C-terminal" evidence="2">
    <location>
        <begin position="140"/>
        <end position="230"/>
    </location>
</feature>
<protein>
    <recommendedName>
        <fullName evidence="5">CobW/HypB/UreG nucleotide-binding domain-containing protein</fullName>
    </recommendedName>
</protein>
<dbReference type="OrthoDB" id="258627at2759"/>
<sequence length="258" mass="30436">MGIESPLMTDSQGKPFDKFYELPNGCICCTAKGDLLNAIEYLIQDEKYKLDYILIETNGLADPSETIKNFWVDDNLESPAQLKSIHTVLSAYRFKQLKKDNIFIKQLIYADTILINQIDKSNKDDIDYIQKDHEHGSDKIKSIFFELDYEFDFKSLENKIGQLVWEQENIFIHRIKGIIKILNDNFIYELQGVKDIFEIKKSNVLWKNGQNSKFLFICENLTKDQIIQKYKSILYKQNIKFEIIQQYYVMDLKVVHMI</sequence>
<dbReference type="PANTHER" id="PTHR13748:SF31">
    <property type="entry name" value="ZINC-REGULATED GTPASE METALLOPROTEIN ACTIVATOR 1A-RELATED"/>
    <property type="match status" value="1"/>
</dbReference>
<organism evidence="3 4">
    <name type="scientific">Ichthyophthirius multifiliis</name>
    <name type="common">White spot disease agent</name>
    <name type="synonym">Ich</name>
    <dbReference type="NCBI Taxonomy" id="5932"/>
    <lineage>
        <taxon>Eukaryota</taxon>
        <taxon>Sar</taxon>
        <taxon>Alveolata</taxon>
        <taxon>Ciliophora</taxon>
        <taxon>Intramacronucleata</taxon>
        <taxon>Oligohymenophorea</taxon>
        <taxon>Hymenostomatida</taxon>
        <taxon>Ophryoglenina</taxon>
        <taxon>Ichthyophthirius</taxon>
    </lineage>
</organism>
<dbReference type="Pfam" id="PF07683">
    <property type="entry name" value="CobW_C"/>
    <property type="match status" value="1"/>
</dbReference>
<evidence type="ECO:0008006" key="5">
    <source>
        <dbReference type="Google" id="ProtNLM"/>
    </source>
</evidence>
<dbReference type="SUPFAM" id="SSF52540">
    <property type="entry name" value="P-loop containing nucleoside triphosphate hydrolases"/>
    <property type="match status" value="1"/>
</dbReference>
<proteinExistence type="predicted"/>
<keyword evidence="4" id="KW-1185">Reference proteome</keyword>
<dbReference type="EMBL" id="GL983050">
    <property type="protein sequence ID" value="EGR34737.1"/>
    <property type="molecule type" value="Genomic_DNA"/>
</dbReference>
<dbReference type="Proteomes" id="UP000008983">
    <property type="component" value="Unassembled WGS sequence"/>
</dbReference>
<dbReference type="PANTHER" id="PTHR13748">
    <property type="entry name" value="COBW-RELATED"/>
    <property type="match status" value="1"/>
</dbReference>
<dbReference type="InterPro" id="IPR051316">
    <property type="entry name" value="Zinc-reg_GTPase_activator"/>
</dbReference>
<dbReference type="OMA" id="RIDWIII"/>
<dbReference type="RefSeq" id="XP_004040041.1">
    <property type="nucleotide sequence ID" value="XM_004039993.1"/>
</dbReference>
<evidence type="ECO:0000313" key="4">
    <source>
        <dbReference type="Proteomes" id="UP000008983"/>
    </source>
</evidence>
<dbReference type="GO" id="GO:0005737">
    <property type="term" value="C:cytoplasm"/>
    <property type="evidence" value="ECO:0007669"/>
    <property type="project" value="TreeGrafter"/>
</dbReference>